<dbReference type="GO" id="GO:0004019">
    <property type="term" value="F:adenylosuccinate synthase activity"/>
    <property type="evidence" value="ECO:0007669"/>
    <property type="project" value="UniProtKB-UniRule"/>
</dbReference>
<dbReference type="NCBIfam" id="TIGR00184">
    <property type="entry name" value="purA"/>
    <property type="match status" value="1"/>
</dbReference>
<organism evidence="10">
    <name type="scientific">uncultured Thermomicrobiales bacterium</name>
    <dbReference type="NCBI Taxonomy" id="1645740"/>
    <lineage>
        <taxon>Bacteria</taxon>
        <taxon>Pseudomonadati</taxon>
        <taxon>Thermomicrobiota</taxon>
        <taxon>Thermomicrobia</taxon>
        <taxon>Thermomicrobiales</taxon>
        <taxon>environmental samples</taxon>
    </lineage>
</organism>
<dbReference type="InterPro" id="IPR042110">
    <property type="entry name" value="Adenylosuccinate_synth_dom2"/>
</dbReference>
<comment type="cofactor">
    <cofactor evidence="8">
        <name>Mg(2+)</name>
        <dbReference type="ChEBI" id="CHEBI:18420"/>
    </cofactor>
    <text evidence="8">Binds 1 Mg(2+) ion per subunit.</text>
</comment>
<feature type="binding site" evidence="8">
    <location>
        <position position="13"/>
    </location>
    <ligand>
        <name>Mg(2+)</name>
        <dbReference type="ChEBI" id="CHEBI:18420"/>
    </ligand>
</feature>
<feature type="binding site" description="in other chain" evidence="8">
    <location>
        <begin position="13"/>
        <end position="16"/>
    </location>
    <ligand>
        <name>IMP</name>
        <dbReference type="ChEBI" id="CHEBI:58053"/>
        <note>ligand shared between dimeric partners</note>
    </ligand>
</feature>
<dbReference type="PANTHER" id="PTHR11846:SF0">
    <property type="entry name" value="ADENYLOSUCCINATE SYNTHETASE"/>
    <property type="match status" value="1"/>
</dbReference>
<keyword evidence="3 8" id="KW-0479">Metal-binding</keyword>
<dbReference type="GO" id="GO:0044208">
    <property type="term" value="P:'de novo' AMP biosynthetic process"/>
    <property type="evidence" value="ECO:0007669"/>
    <property type="project" value="UniProtKB-UniRule"/>
</dbReference>
<dbReference type="HAMAP" id="MF_00011">
    <property type="entry name" value="Adenylosucc_synth"/>
    <property type="match status" value="1"/>
</dbReference>
<dbReference type="SMART" id="SM00788">
    <property type="entry name" value="Adenylsucc_synt"/>
    <property type="match status" value="1"/>
</dbReference>
<dbReference type="InterPro" id="IPR042109">
    <property type="entry name" value="Adenylosuccinate_synth_dom1"/>
</dbReference>
<dbReference type="AlphaFoldDB" id="A0A6J4VZJ2"/>
<keyword evidence="8" id="KW-0963">Cytoplasm</keyword>
<comment type="subunit">
    <text evidence="1 8">Homodimer.</text>
</comment>
<feature type="binding site" evidence="8">
    <location>
        <begin position="40"/>
        <end position="42"/>
    </location>
    <ligand>
        <name>GTP</name>
        <dbReference type="ChEBI" id="CHEBI:37565"/>
    </ligand>
</feature>
<reference evidence="10" key="1">
    <citation type="submission" date="2020-02" db="EMBL/GenBank/DDBJ databases">
        <authorList>
            <person name="Meier V. D."/>
        </authorList>
    </citation>
    <scope>NUCLEOTIDE SEQUENCE</scope>
    <source>
        <strain evidence="10">AVDCRST_MAG18</strain>
    </source>
</reference>
<feature type="binding site" evidence="8">
    <location>
        <begin position="12"/>
        <end position="18"/>
    </location>
    <ligand>
        <name>GTP</name>
        <dbReference type="ChEBI" id="CHEBI:37565"/>
    </ligand>
</feature>
<protein>
    <recommendedName>
        <fullName evidence="8 9">Adenylosuccinate synthetase</fullName>
        <shortName evidence="8">AMPSase</shortName>
        <shortName evidence="8">AdSS</shortName>
        <ecNumber evidence="8 9">6.3.4.4</ecNumber>
    </recommendedName>
    <alternativeName>
        <fullName evidence="8">IMP--aspartate ligase</fullName>
    </alternativeName>
</protein>
<dbReference type="InterPro" id="IPR042111">
    <property type="entry name" value="Adenylosuccinate_synth_dom3"/>
</dbReference>
<evidence type="ECO:0000256" key="7">
    <source>
        <dbReference type="ARBA" id="ARBA00023134"/>
    </source>
</evidence>
<sequence>MPARLVIGGQWGDEGKGKIVDALAEQAAVVVRATGGNNAGHTILNPLGKFKMHLVPAGVFHPQATSIIGNGVVIDPKGLLDELAILKRAGVDTPRLRISDRAHLVMPWHPLIDKLEEQQRGGSAIGTTGRGIGPAYADRASRTGVRVADLRDEAFLTAKVNDLVERKNKILSLYDAPPLDARQILEECFSFAEQLEQYIAPTEMLVQDALDRGEEVLVEGAQAALLDLDFGTYPYVTSSFPTAAGSCAGAGIAPTQVRETLAVFKAYSTRVGGGPFPTELADATGDHIRERGQEYGTTTGRPRRCGWFDAVAGRYVVRLNDVERIALTRFDILDTLPELRICVGYEANGTKIDHPPAGEGQWSGITPIYETLPGWQSDTSAARSLDELPAAARRYIERIEGSLGARVALIGVGPSREQMIRVDGGVLV</sequence>
<dbReference type="EC" id="6.3.4.4" evidence="8 9"/>
<feature type="binding site" evidence="8">
    <location>
        <position position="142"/>
    </location>
    <ligand>
        <name>IMP</name>
        <dbReference type="ChEBI" id="CHEBI:58053"/>
        <note>ligand shared between dimeric partners</note>
    </ligand>
</feature>
<proteinExistence type="inferred from homology"/>
<feature type="binding site" evidence="8">
    <location>
        <begin position="329"/>
        <end position="331"/>
    </location>
    <ligand>
        <name>GTP</name>
        <dbReference type="ChEBI" id="CHEBI:37565"/>
    </ligand>
</feature>
<dbReference type="CDD" id="cd03108">
    <property type="entry name" value="AdSS"/>
    <property type="match status" value="1"/>
</dbReference>
<feature type="binding site" evidence="8">
    <location>
        <begin position="411"/>
        <end position="413"/>
    </location>
    <ligand>
        <name>GTP</name>
        <dbReference type="ChEBI" id="CHEBI:37565"/>
    </ligand>
</feature>
<comment type="catalytic activity">
    <reaction evidence="8 9">
        <text>IMP + L-aspartate + GTP = N(6)-(1,2-dicarboxyethyl)-AMP + GDP + phosphate + 2 H(+)</text>
        <dbReference type="Rhea" id="RHEA:15753"/>
        <dbReference type="ChEBI" id="CHEBI:15378"/>
        <dbReference type="ChEBI" id="CHEBI:29991"/>
        <dbReference type="ChEBI" id="CHEBI:37565"/>
        <dbReference type="ChEBI" id="CHEBI:43474"/>
        <dbReference type="ChEBI" id="CHEBI:57567"/>
        <dbReference type="ChEBI" id="CHEBI:58053"/>
        <dbReference type="ChEBI" id="CHEBI:58189"/>
        <dbReference type="EC" id="6.3.4.4"/>
    </reaction>
</comment>
<feature type="active site" description="Proton donor" evidence="8">
    <location>
        <position position="41"/>
    </location>
</feature>
<keyword evidence="6 8" id="KW-0460">Magnesium</keyword>
<feature type="binding site" evidence="8">
    <location>
        <position position="40"/>
    </location>
    <ligand>
        <name>Mg(2+)</name>
        <dbReference type="ChEBI" id="CHEBI:18420"/>
    </ligand>
</feature>
<dbReference type="NCBIfam" id="NF002223">
    <property type="entry name" value="PRK01117.1"/>
    <property type="match status" value="1"/>
</dbReference>
<accession>A0A6J4VZJ2</accession>
<dbReference type="InterPro" id="IPR001114">
    <property type="entry name" value="Adenylosuccinate_synthetase"/>
</dbReference>
<feature type="binding site" evidence="8">
    <location>
        <begin position="297"/>
        <end position="303"/>
    </location>
    <ligand>
        <name>substrate</name>
    </ligand>
</feature>
<dbReference type="GO" id="GO:0005525">
    <property type="term" value="F:GTP binding"/>
    <property type="evidence" value="ECO:0007669"/>
    <property type="project" value="UniProtKB-UniRule"/>
</dbReference>
<keyword evidence="5 8" id="KW-0658">Purine biosynthesis</keyword>
<feature type="binding site" evidence="8">
    <location>
        <position position="303"/>
    </location>
    <ligand>
        <name>GTP</name>
        <dbReference type="ChEBI" id="CHEBI:37565"/>
    </ligand>
</feature>
<evidence type="ECO:0000256" key="3">
    <source>
        <dbReference type="ARBA" id="ARBA00022723"/>
    </source>
</evidence>
<feature type="active site" description="Proton acceptor" evidence="8">
    <location>
        <position position="13"/>
    </location>
</feature>
<dbReference type="Gene3D" id="1.10.300.10">
    <property type="entry name" value="Adenylosuccinate Synthetase, subunit A, domain 2"/>
    <property type="match status" value="1"/>
</dbReference>
<dbReference type="GO" id="GO:0000287">
    <property type="term" value="F:magnesium ion binding"/>
    <property type="evidence" value="ECO:0007669"/>
    <property type="project" value="UniProtKB-UniRule"/>
</dbReference>
<dbReference type="FunFam" id="3.90.170.10:FF:000001">
    <property type="entry name" value="Adenylosuccinate synthetase"/>
    <property type="match status" value="1"/>
</dbReference>
<dbReference type="PROSITE" id="PS01266">
    <property type="entry name" value="ADENYLOSUCCIN_SYN_1"/>
    <property type="match status" value="1"/>
</dbReference>
<evidence type="ECO:0000256" key="8">
    <source>
        <dbReference type="HAMAP-Rule" id="MF_00011"/>
    </source>
</evidence>
<name>A0A6J4VZJ2_9BACT</name>
<evidence type="ECO:0000256" key="5">
    <source>
        <dbReference type="ARBA" id="ARBA00022755"/>
    </source>
</evidence>
<comment type="similarity">
    <text evidence="8 9">Belongs to the adenylosuccinate synthetase family.</text>
</comment>
<feature type="binding site" description="in other chain" evidence="8">
    <location>
        <position position="237"/>
    </location>
    <ligand>
        <name>IMP</name>
        <dbReference type="ChEBI" id="CHEBI:58053"/>
        <note>ligand shared between dimeric partners</note>
    </ligand>
</feature>
<dbReference type="GO" id="GO:0005737">
    <property type="term" value="C:cytoplasm"/>
    <property type="evidence" value="ECO:0007669"/>
    <property type="project" value="UniProtKB-SubCell"/>
</dbReference>
<dbReference type="InterPro" id="IPR027417">
    <property type="entry name" value="P-loop_NTPase"/>
</dbReference>
<evidence type="ECO:0000256" key="9">
    <source>
        <dbReference type="RuleBase" id="RU000520"/>
    </source>
</evidence>
<dbReference type="FunFam" id="1.10.300.10:FF:000001">
    <property type="entry name" value="Adenylosuccinate synthetase"/>
    <property type="match status" value="1"/>
</dbReference>
<dbReference type="UniPathway" id="UPA00075">
    <property type="reaction ID" value="UER00335"/>
</dbReference>
<keyword evidence="4 8" id="KW-0547">Nucleotide-binding</keyword>
<keyword evidence="2 8" id="KW-0436">Ligase</keyword>
<feature type="binding site" description="in other chain" evidence="8">
    <location>
        <position position="301"/>
    </location>
    <ligand>
        <name>IMP</name>
        <dbReference type="ChEBI" id="CHEBI:58053"/>
        <note>ligand shared between dimeric partners</note>
    </ligand>
</feature>
<dbReference type="PANTHER" id="PTHR11846">
    <property type="entry name" value="ADENYLOSUCCINATE SYNTHETASE"/>
    <property type="match status" value="1"/>
</dbReference>
<feature type="binding site" description="in other chain" evidence="8">
    <location>
        <position position="222"/>
    </location>
    <ligand>
        <name>IMP</name>
        <dbReference type="ChEBI" id="CHEBI:58053"/>
        <note>ligand shared between dimeric partners</note>
    </ligand>
</feature>
<dbReference type="InterPro" id="IPR018220">
    <property type="entry name" value="Adenylosuccin_syn_GTP-bd"/>
</dbReference>
<gene>
    <name evidence="8" type="primary">purA</name>
    <name evidence="10" type="ORF">AVDCRST_MAG18-4910</name>
</gene>
<evidence type="ECO:0000256" key="6">
    <source>
        <dbReference type="ARBA" id="ARBA00022842"/>
    </source>
</evidence>
<evidence type="ECO:0000256" key="2">
    <source>
        <dbReference type="ARBA" id="ARBA00022598"/>
    </source>
</evidence>
<dbReference type="SUPFAM" id="SSF52540">
    <property type="entry name" value="P-loop containing nucleoside triphosphate hydrolases"/>
    <property type="match status" value="1"/>
</dbReference>
<comment type="subcellular location">
    <subcellularLocation>
        <location evidence="8">Cytoplasm</location>
    </subcellularLocation>
</comment>
<dbReference type="Gene3D" id="3.90.170.10">
    <property type="entry name" value="Adenylosuccinate Synthetase, subunit A, domain 3"/>
    <property type="match status" value="1"/>
</dbReference>
<feature type="binding site" description="in other chain" evidence="8">
    <location>
        <begin position="38"/>
        <end position="41"/>
    </location>
    <ligand>
        <name>IMP</name>
        <dbReference type="ChEBI" id="CHEBI:58053"/>
        <note>ligand shared between dimeric partners</note>
    </ligand>
</feature>
<evidence type="ECO:0000313" key="10">
    <source>
        <dbReference type="EMBL" id="CAA9590223.1"/>
    </source>
</evidence>
<dbReference type="Gene3D" id="3.40.440.10">
    <property type="entry name" value="Adenylosuccinate Synthetase, subunit A, domain 1"/>
    <property type="match status" value="1"/>
</dbReference>
<dbReference type="GO" id="GO:0046040">
    <property type="term" value="P:IMP metabolic process"/>
    <property type="evidence" value="ECO:0007669"/>
    <property type="project" value="TreeGrafter"/>
</dbReference>
<comment type="pathway">
    <text evidence="8 9">Purine metabolism; AMP biosynthesis via de novo pathway; AMP from IMP: step 1/2.</text>
</comment>
<feature type="binding site" description="in other chain" evidence="8">
    <location>
        <position position="128"/>
    </location>
    <ligand>
        <name>IMP</name>
        <dbReference type="ChEBI" id="CHEBI:58053"/>
        <note>ligand shared between dimeric partners</note>
    </ligand>
</feature>
<dbReference type="EMBL" id="CADCWN010000394">
    <property type="protein sequence ID" value="CAA9590223.1"/>
    <property type="molecule type" value="Genomic_DNA"/>
</dbReference>
<dbReference type="Pfam" id="PF00709">
    <property type="entry name" value="Adenylsucc_synt"/>
    <property type="match status" value="1"/>
</dbReference>
<keyword evidence="7 8" id="KW-0342">GTP-binding</keyword>
<evidence type="ECO:0000256" key="1">
    <source>
        <dbReference type="ARBA" id="ARBA00011738"/>
    </source>
</evidence>
<evidence type="ECO:0000256" key="4">
    <source>
        <dbReference type="ARBA" id="ARBA00022741"/>
    </source>
</evidence>
<comment type="function">
    <text evidence="8">Plays an important role in the de novo pathway of purine nucleotide biosynthesis. Catalyzes the first committed step in the biosynthesis of AMP from IMP.</text>
</comment>